<gene>
    <name evidence="2" type="ORF">TorRG33x02_228540</name>
</gene>
<sequence>MVKFLKFTLAGGPMCHNRPVLPFPHAYSREYPGAGYLPNRPTMRGLLNMKRPGKARELRTLVAISFIEMLSKRASDEVYLGQRDSPNWTTDIDPLEAFERFGKKLSDIARG</sequence>
<dbReference type="SUPFAM" id="SSF48484">
    <property type="entry name" value="Lipoxigenase"/>
    <property type="match status" value="1"/>
</dbReference>
<proteinExistence type="predicted"/>
<dbReference type="PROSITE" id="PS51393">
    <property type="entry name" value="LIPOXYGENASE_3"/>
    <property type="match status" value="1"/>
</dbReference>
<evidence type="ECO:0000313" key="2">
    <source>
        <dbReference type="EMBL" id="PON81326.1"/>
    </source>
</evidence>
<accession>A0A2P5E739</accession>
<dbReference type="EMBL" id="JXTC01000219">
    <property type="protein sequence ID" value="PON81326.1"/>
    <property type="molecule type" value="Genomic_DNA"/>
</dbReference>
<dbReference type="GO" id="GO:0016702">
    <property type="term" value="F:oxidoreductase activity, acting on single donors with incorporation of molecular oxygen, incorporation of two atoms of oxygen"/>
    <property type="evidence" value="ECO:0007669"/>
    <property type="project" value="InterPro"/>
</dbReference>
<protein>
    <submittedName>
        <fullName evidence="2">Lipoxygenase</fullName>
    </submittedName>
</protein>
<comment type="caution">
    <text evidence="2">The sequence shown here is derived from an EMBL/GenBank/DDBJ whole genome shotgun (WGS) entry which is preliminary data.</text>
</comment>
<dbReference type="AlphaFoldDB" id="A0A2P5E739"/>
<dbReference type="InterPro" id="IPR013819">
    <property type="entry name" value="LipOase_C"/>
</dbReference>
<reference evidence="3" key="1">
    <citation type="submission" date="2016-06" db="EMBL/GenBank/DDBJ databases">
        <title>Parallel loss of symbiosis genes in relatives of nitrogen-fixing non-legume Parasponia.</title>
        <authorList>
            <person name="Van Velzen R."/>
            <person name="Holmer R."/>
            <person name="Bu F."/>
            <person name="Rutten L."/>
            <person name="Van Zeijl A."/>
            <person name="Liu W."/>
            <person name="Santuari L."/>
            <person name="Cao Q."/>
            <person name="Sharma T."/>
            <person name="Shen D."/>
            <person name="Roswanjaya Y."/>
            <person name="Wardhani T."/>
            <person name="Kalhor M.S."/>
            <person name="Jansen J."/>
            <person name="Van den Hoogen J."/>
            <person name="Gungor B."/>
            <person name="Hartog M."/>
            <person name="Hontelez J."/>
            <person name="Verver J."/>
            <person name="Yang W.-C."/>
            <person name="Schijlen E."/>
            <person name="Repin R."/>
            <person name="Schilthuizen M."/>
            <person name="Schranz E."/>
            <person name="Heidstra R."/>
            <person name="Miyata K."/>
            <person name="Fedorova E."/>
            <person name="Kohlen W."/>
            <person name="Bisseling T."/>
            <person name="Smit S."/>
            <person name="Geurts R."/>
        </authorList>
    </citation>
    <scope>NUCLEOTIDE SEQUENCE [LARGE SCALE GENOMIC DNA]</scope>
    <source>
        <strain evidence="3">cv. RG33-2</strain>
    </source>
</reference>
<dbReference type="GO" id="GO:0046872">
    <property type="term" value="F:metal ion binding"/>
    <property type="evidence" value="ECO:0007669"/>
    <property type="project" value="InterPro"/>
</dbReference>
<name>A0A2P5E739_TREOI</name>
<dbReference type="Proteomes" id="UP000237000">
    <property type="component" value="Unassembled WGS sequence"/>
</dbReference>
<evidence type="ECO:0000259" key="1">
    <source>
        <dbReference type="PROSITE" id="PS51393"/>
    </source>
</evidence>
<dbReference type="STRING" id="63057.A0A2P5E739"/>
<feature type="domain" description="Lipoxygenase" evidence="1">
    <location>
        <begin position="58"/>
        <end position="111"/>
    </location>
</feature>
<dbReference type="InterPro" id="IPR036226">
    <property type="entry name" value="LipOase_C_sf"/>
</dbReference>
<organism evidence="2 3">
    <name type="scientific">Trema orientale</name>
    <name type="common">Charcoal tree</name>
    <name type="synonym">Celtis orientalis</name>
    <dbReference type="NCBI Taxonomy" id="63057"/>
    <lineage>
        <taxon>Eukaryota</taxon>
        <taxon>Viridiplantae</taxon>
        <taxon>Streptophyta</taxon>
        <taxon>Embryophyta</taxon>
        <taxon>Tracheophyta</taxon>
        <taxon>Spermatophyta</taxon>
        <taxon>Magnoliopsida</taxon>
        <taxon>eudicotyledons</taxon>
        <taxon>Gunneridae</taxon>
        <taxon>Pentapetalae</taxon>
        <taxon>rosids</taxon>
        <taxon>fabids</taxon>
        <taxon>Rosales</taxon>
        <taxon>Cannabaceae</taxon>
        <taxon>Trema</taxon>
    </lineage>
</organism>
<keyword evidence="3" id="KW-1185">Reference proteome</keyword>
<evidence type="ECO:0000313" key="3">
    <source>
        <dbReference type="Proteomes" id="UP000237000"/>
    </source>
</evidence>
<dbReference type="Pfam" id="PF00305">
    <property type="entry name" value="Lipoxygenase"/>
    <property type="match status" value="1"/>
</dbReference>
<dbReference type="Gene3D" id="1.20.245.10">
    <property type="entry name" value="Lipoxygenase-1, Domain 5"/>
    <property type="match status" value="1"/>
</dbReference>
<dbReference type="InParanoid" id="A0A2P5E739"/>
<dbReference type="OrthoDB" id="1292605at2759"/>